<dbReference type="PANTHER" id="PTHR24068">
    <property type="entry name" value="UBIQUITIN-CONJUGATING ENZYME E2"/>
    <property type="match status" value="1"/>
</dbReference>
<evidence type="ECO:0000313" key="10">
    <source>
        <dbReference type="Proteomes" id="UP000008311"/>
    </source>
</evidence>
<proteinExistence type="predicted"/>
<dbReference type="InterPro" id="IPR000608">
    <property type="entry name" value="UBC"/>
</dbReference>
<dbReference type="GO" id="GO:0016874">
    <property type="term" value="F:ligase activity"/>
    <property type="evidence" value="ECO:0007669"/>
    <property type="project" value="UniProtKB-KW"/>
</dbReference>
<dbReference type="AlphaFoldDB" id="B9RKR9"/>
<dbReference type="PROSITE" id="PS50127">
    <property type="entry name" value="UBC_2"/>
    <property type="match status" value="1"/>
</dbReference>
<dbReference type="OMA" id="QTAPLRW"/>
<gene>
    <name evidence="9" type="ORF">RCOM_1053060</name>
</gene>
<keyword evidence="2" id="KW-0808">Transferase</keyword>
<dbReference type="EC" id="2.3.2.23" evidence="1"/>
<keyword evidence="4" id="KW-0833">Ubl conjugation pathway</keyword>
<dbReference type="Gene3D" id="3.10.110.10">
    <property type="entry name" value="Ubiquitin Conjugating Enzyme"/>
    <property type="match status" value="1"/>
</dbReference>
<keyword evidence="10" id="KW-1185">Reference proteome</keyword>
<evidence type="ECO:0000256" key="1">
    <source>
        <dbReference type="ARBA" id="ARBA00012486"/>
    </source>
</evidence>
<evidence type="ECO:0000256" key="7">
    <source>
        <dbReference type="SAM" id="MobiDB-lite"/>
    </source>
</evidence>
<evidence type="ECO:0000313" key="9">
    <source>
        <dbReference type="EMBL" id="EEF48267.1"/>
    </source>
</evidence>
<dbReference type="GO" id="GO:0005524">
    <property type="term" value="F:ATP binding"/>
    <property type="evidence" value="ECO:0007669"/>
    <property type="project" value="UniProtKB-KW"/>
</dbReference>
<dbReference type="CDD" id="cd23805">
    <property type="entry name" value="UBCc_UBE2T"/>
    <property type="match status" value="1"/>
</dbReference>
<feature type="active site" description="Glycyl thioester intermediate" evidence="6">
    <location>
        <position position="95"/>
    </location>
</feature>
<dbReference type="STRING" id="3988.B9RKR9"/>
<organism evidence="9 10">
    <name type="scientific">Ricinus communis</name>
    <name type="common">Castor bean</name>
    <dbReference type="NCBI Taxonomy" id="3988"/>
    <lineage>
        <taxon>Eukaryota</taxon>
        <taxon>Viridiplantae</taxon>
        <taxon>Streptophyta</taxon>
        <taxon>Embryophyta</taxon>
        <taxon>Tracheophyta</taxon>
        <taxon>Spermatophyta</taxon>
        <taxon>Magnoliopsida</taxon>
        <taxon>eudicotyledons</taxon>
        <taxon>Gunneridae</taxon>
        <taxon>Pentapetalae</taxon>
        <taxon>rosids</taxon>
        <taxon>fabids</taxon>
        <taxon>Malpighiales</taxon>
        <taxon>Euphorbiaceae</taxon>
        <taxon>Acalyphoideae</taxon>
        <taxon>Acalypheae</taxon>
        <taxon>Ricinus</taxon>
    </lineage>
</organism>
<dbReference type="FunFam" id="3.10.110.10:FF:000041">
    <property type="entry name" value="Ubiquitin-conjugating enzyme E2 T"/>
    <property type="match status" value="1"/>
</dbReference>
<dbReference type="GO" id="GO:0000209">
    <property type="term" value="P:protein polyubiquitination"/>
    <property type="evidence" value="ECO:0000318"/>
    <property type="project" value="GO_Central"/>
</dbReference>
<dbReference type="InterPro" id="IPR023313">
    <property type="entry name" value="UBQ-conjugating_AS"/>
</dbReference>
<dbReference type="SUPFAM" id="SSF54495">
    <property type="entry name" value="UBC-like"/>
    <property type="match status" value="1"/>
</dbReference>
<dbReference type="GO" id="GO:0006974">
    <property type="term" value="P:DNA damage response"/>
    <property type="evidence" value="ECO:0000318"/>
    <property type="project" value="GO_Central"/>
</dbReference>
<evidence type="ECO:0000256" key="3">
    <source>
        <dbReference type="ARBA" id="ARBA00022741"/>
    </source>
</evidence>
<dbReference type="GO" id="GO:0061631">
    <property type="term" value="F:ubiquitin conjugating enzyme activity"/>
    <property type="evidence" value="ECO:0000318"/>
    <property type="project" value="GO_Central"/>
</dbReference>
<feature type="region of interest" description="Disordered" evidence="7">
    <location>
        <begin position="212"/>
        <end position="242"/>
    </location>
</feature>
<dbReference type="InterPro" id="IPR016135">
    <property type="entry name" value="UBQ-conjugating_enzyme/RWD"/>
</dbReference>
<dbReference type="Pfam" id="PF00179">
    <property type="entry name" value="UQ_con"/>
    <property type="match status" value="1"/>
</dbReference>
<dbReference type="InParanoid" id="B9RKR9"/>
<dbReference type="PROSITE" id="PS00183">
    <property type="entry name" value="UBC_1"/>
    <property type="match status" value="1"/>
</dbReference>
<name>B9RKR9_RICCO</name>
<keyword evidence="3" id="KW-0547">Nucleotide-binding</keyword>
<dbReference type="EMBL" id="EQ973784">
    <property type="protein sequence ID" value="EEF48267.1"/>
    <property type="molecule type" value="Genomic_DNA"/>
</dbReference>
<reference evidence="10" key="1">
    <citation type="journal article" date="2010" name="Nat. Biotechnol.">
        <title>Draft genome sequence of the oilseed species Ricinus communis.</title>
        <authorList>
            <person name="Chan A.P."/>
            <person name="Crabtree J."/>
            <person name="Zhao Q."/>
            <person name="Lorenzi H."/>
            <person name="Orvis J."/>
            <person name="Puiu D."/>
            <person name="Melake-Berhan A."/>
            <person name="Jones K.M."/>
            <person name="Redman J."/>
            <person name="Chen G."/>
            <person name="Cahoon E.B."/>
            <person name="Gedil M."/>
            <person name="Stanke M."/>
            <person name="Haas B.J."/>
            <person name="Wortman J.R."/>
            <person name="Fraser-Liggett C.M."/>
            <person name="Ravel J."/>
            <person name="Rabinowicz P.D."/>
        </authorList>
    </citation>
    <scope>NUCLEOTIDE SEQUENCE [LARGE SCALE GENOMIC DNA]</scope>
    <source>
        <strain evidence="10">cv. Hale</strain>
    </source>
</reference>
<feature type="region of interest" description="Disordered" evidence="7">
    <location>
        <begin position="500"/>
        <end position="521"/>
    </location>
</feature>
<evidence type="ECO:0000259" key="8">
    <source>
        <dbReference type="PROSITE" id="PS50127"/>
    </source>
</evidence>
<dbReference type="GO" id="GO:0005634">
    <property type="term" value="C:nucleus"/>
    <property type="evidence" value="ECO:0000318"/>
    <property type="project" value="GO_Central"/>
</dbReference>
<evidence type="ECO:0000256" key="5">
    <source>
        <dbReference type="ARBA" id="ARBA00022840"/>
    </source>
</evidence>
<evidence type="ECO:0000256" key="6">
    <source>
        <dbReference type="PROSITE-ProRule" id="PRU10133"/>
    </source>
</evidence>
<dbReference type="SMART" id="SM00212">
    <property type="entry name" value="UBCc"/>
    <property type="match status" value="1"/>
</dbReference>
<dbReference type="Proteomes" id="UP000008311">
    <property type="component" value="Unassembled WGS sequence"/>
</dbReference>
<keyword evidence="5" id="KW-0067">ATP-binding</keyword>
<evidence type="ECO:0000256" key="4">
    <source>
        <dbReference type="ARBA" id="ARBA00022786"/>
    </source>
</evidence>
<dbReference type="OrthoDB" id="9978460at2759"/>
<protein>
    <recommendedName>
        <fullName evidence="1">E2 ubiquitin-conjugating enzyme</fullName>
        <ecNumber evidence="1">2.3.2.23</ecNumber>
    </recommendedName>
</protein>
<feature type="domain" description="UBC core" evidence="8">
    <location>
        <begin position="6"/>
        <end position="161"/>
    </location>
</feature>
<dbReference type="eggNOG" id="KOG0417">
    <property type="taxonomic scope" value="Eukaryota"/>
</dbReference>
<sequence length="568" mass="62932">MAQAARLNLRMQKELKLLLSDPPPGASFPFLSPDFDLSSLSTIHAQIKGPEGTVYAEGIFTIKIQIPERYPFQPPGVTFATPIYHPNIDNGGRICLDILNLPPKGAWQPSLNISTVLTSIGLLLSEPNPDDGLMCEASREYKYNRQAFDQKARAMTVKHAEAGVTEHSCRTQSVQIDLDISTEVEAKQSGIESKHEVNHFVSTDDRPCRISRKLSLEPSSSTPKRASDGEANGTTNLLKLGSENMRAEIERSELRDIPGKCNLGLEKLCRSGTMRNSTLEFSVRFDKRDGHNNENGDPKHWHSLSNGQSLPMATLGSLVLQGGSRDALQHENRNGKSTEYSKITSSEKPCQVRLFSGSLDACQTSDGKNDYVLVTPAVQPSQSHSNSLPGALTMPLSINHDESKTFQDSVHKVGKNACVDAERKKAFSICRKLSLSSKAMSERRGREGKENVLPTHNLRFSSQTLERKTKIGQELSLGPLTQLQGCSGDISQLLLHSREFPNESQRQRPNQHRDGKLAWGIREREEESPVVESVIVLDSEDSEEENNGLIRSKLPLVRRRIGKRKTQA</sequence>
<dbReference type="KEGG" id="rcu:8284804"/>
<accession>B9RKR9</accession>
<feature type="compositionally biased region" description="Basic and acidic residues" evidence="7">
    <location>
        <begin position="511"/>
        <end position="521"/>
    </location>
</feature>
<keyword evidence="9" id="KW-0436">Ligase</keyword>
<evidence type="ECO:0000256" key="2">
    <source>
        <dbReference type="ARBA" id="ARBA00022679"/>
    </source>
</evidence>